<reference evidence="2" key="1">
    <citation type="submission" date="2018-05" db="EMBL/GenBank/DDBJ databases">
        <authorList>
            <person name="Lanie J.A."/>
            <person name="Ng W.-L."/>
            <person name="Kazmierczak K.M."/>
            <person name="Andrzejewski T.M."/>
            <person name="Davidsen T.M."/>
            <person name="Wayne K.J."/>
            <person name="Tettelin H."/>
            <person name="Glass J.I."/>
            <person name="Rusch D."/>
            <person name="Podicherti R."/>
            <person name="Tsui H.-C.T."/>
            <person name="Winkler M.E."/>
        </authorList>
    </citation>
    <scope>NUCLEOTIDE SEQUENCE</scope>
</reference>
<evidence type="ECO:0000259" key="1">
    <source>
        <dbReference type="Pfam" id="PF14238"/>
    </source>
</evidence>
<organism evidence="2">
    <name type="scientific">marine metagenome</name>
    <dbReference type="NCBI Taxonomy" id="408172"/>
    <lineage>
        <taxon>unclassified sequences</taxon>
        <taxon>metagenomes</taxon>
        <taxon>ecological metagenomes</taxon>
    </lineage>
</organism>
<sequence length="300" mass="32810">MLLGVTILWISLSIMDSRKETSRSPTNSVKDAFTGLDSTTITGFMIKSPDGSVTELSNADDGWKVNGYSVDETSLSRFWNAIGENQVGNVVANNAGNHGRLGLSEDSTWMMEIIGPDSQQPRILVGNSGPTFPSVFTRLSDKDEVVVVSGDLRGAVTQNLTEWRNKTIITTDTSAVQSILLEYDDETYLLQRLDTTWTVDGQAADAAALIGITAELSHMEASGFLDVGNSPSDQNQRSIIAMDDSGNILNQLVLSGEGSTRHVQNPKTEVVFEIPSWKFDRIVPESFMFIQDDDVDPIRQ</sequence>
<proteinExistence type="predicted"/>
<protein>
    <recommendedName>
        <fullName evidence="1">DUF4340 domain-containing protein</fullName>
    </recommendedName>
</protein>
<feature type="domain" description="DUF4340" evidence="1">
    <location>
        <begin position="67"/>
        <end position="230"/>
    </location>
</feature>
<gene>
    <name evidence="2" type="ORF">METZ01_LOCUS119402</name>
</gene>
<dbReference type="Pfam" id="PF14238">
    <property type="entry name" value="DUF4340"/>
    <property type="match status" value="1"/>
</dbReference>
<dbReference type="InterPro" id="IPR025641">
    <property type="entry name" value="DUF4340"/>
</dbReference>
<evidence type="ECO:0000313" key="2">
    <source>
        <dbReference type="EMBL" id="SVA66548.1"/>
    </source>
</evidence>
<dbReference type="AlphaFoldDB" id="A0A381XPC6"/>
<name>A0A381XPC6_9ZZZZ</name>
<dbReference type="EMBL" id="UINC01015882">
    <property type="protein sequence ID" value="SVA66548.1"/>
    <property type="molecule type" value="Genomic_DNA"/>
</dbReference>
<accession>A0A381XPC6</accession>